<dbReference type="Proteomes" id="UP000479000">
    <property type="component" value="Unassembled WGS sequence"/>
</dbReference>
<dbReference type="EMBL" id="CADCXU010025304">
    <property type="protein sequence ID" value="CAB0012342.1"/>
    <property type="molecule type" value="Genomic_DNA"/>
</dbReference>
<name>A0A6H5H7M9_9HEMI</name>
<reference evidence="1 2" key="1">
    <citation type="submission" date="2020-02" db="EMBL/GenBank/DDBJ databases">
        <authorList>
            <person name="Ferguson B K."/>
        </authorList>
    </citation>
    <scope>NUCLEOTIDE SEQUENCE [LARGE SCALE GENOMIC DNA]</scope>
</reference>
<keyword evidence="2" id="KW-1185">Reference proteome</keyword>
<evidence type="ECO:0000313" key="1">
    <source>
        <dbReference type="EMBL" id="CAB0012342.1"/>
    </source>
</evidence>
<protein>
    <submittedName>
        <fullName evidence="1">Uncharacterized protein</fullName>
    </submittedName>
</protein>
<evidence type="ECO:0000313" key="2">
    <source>
        <dbReference type="Proteomes" id="UP000479000"/>
    </source>
</evidence>
<proteinExistence type="predicted"/>
<sequence length="130" mass="14837">MAGFTLRIPGPLLPLVLYGLGRRLFAGRRLQTLLGSSTIAIFLGRRRPRDGDVRIAGQHHPYAHRTVAQVRLLDNFSNFFNNKRWIELPNKFRPLRAAGHARDNLGYRVESQRVEVTLGICRVSNLIDHK</sequence>
<gene>
    <name evidence="1" type="ORF">NTEN_LOCUS17089</name>
</gene>
<organism evidence="1 2">
    <name type="scientific">Nesidiocoris tenuis</name>
    <dbReference type="NCBI Taxonomy" id="355587"/>
    <lineage>
        <taxon>Eukaryota</taxon>
        <taxon>Metazoa</taxon>
        <taxon>Ecdysozoa</taxon>
        <taxon>Arthropoda</taxon>
        <taxon>Hexapoda</taxon>
        <taxon>Insecta</taxon>
        <taxon>Pterygota</taxon>
        <taxon>Neoptera</taxon>
        <taxon>Paraneoptera</taxon>
        <taxon>Hemiptera</taxon>
        <taxon>Heteroptera</taxon>
        <taxon>Panheteroptera</taxon>
        <taxon>Cimicomorpha</taxon>
        <taxon>Miridae</taxon>
        <taxon>Dicyphina</taxon>
        <taxon>Nesidiocoris</taxon>
    </lineage>
</organism>
<dbReference type="AlphaFoldDB" id="A0A6H5H7M9"/>
<accession>A0A6H5H7M9</accession>